<dbReference type="EMBL" id="AEQN01000009">
    <property type="protein sequence ID" value="EFV02382.1"/>
    <property type="molecule type" value="Genomic_DNA"/>
</dbReference>
<dbReference type="RefSeq" id="WP_006597946.1">
    <property type="nucleotide sequence ID" value="NZ_GL622359.1"/>
</dbReference>
<evidence type="ECO:0000259" key="9">
    <source>
        <dbReference type="Pfam" id="PF01138"/>
    </source>
</evidence>
<keyword evidence="6 8" id="KW-0548">Nucleotidyltransferase</keyword>
<dbReference type="PROSITE" id="PS01277">
    <property type="entry name" value="RIBONUCLEASE_PH"/>
    <property type="match status" value="1"/>
</dbReference>
<dbReference type="InterPro" id="IPR027408">
    <property type="entry name" value="PNPase/RNase_PH_dom_sf"/>
</dbReference>
<sequence length="247" mass="27549">MRFMTEQFKRQDGRFYNEGRPTQVMRHFTKHAHGSVLMAVGDTKVICTAMCEETVPGFMRGEGRGWVTAEYSMLPSATETRKRRDRNGKTDGRSVEIQRLIGRSLRAVMDMETLGERTIRIDCDVIQADGGTRTTAITGAFIALWDCVASLLDSGMIEKNPIRGFVAATSVGVWQGTPILDLCYLEDSHAEVDMNLVMTDDGRIIEIQGTGEARPFTRDEFDRLMALGQDGIAHLIAVQKDVLGIRE</sequence>
<dbReference type="InterPro" id="IPR015847">
    <property type="entry name" value="ExoRNase_PH_dom2"/>
</dbReference>
<dbReference type="Pfam" id="PF03725">
    <property type="entry name" value="RNase_PH_C"/>
    <property type="match status" value="1"/>
</dbReference>
<feature type="domain" description="Exoribonuclease phosphorolytic" evidence="10">
    <location>
        <begin position="164"/>
        <end position="230"/>
    </location>
</feature>
<comment type="function">
    <text evidence="8">Phosphorolytic 3'-5' exoribonuclease that plays an important role in tRNA 3'-end maturation. Removes nucleotide residues following the 3'-CCA terminus of tRNAs; can also add nucleotides to the ends of RNA molecules by using nucleoside diphosphates as substrates, but this may not be physiologically important. Probably plays a role in initiation of 16S rRNA degradation (leading to ribosome degradation) during starvation.</text>
</comment>
<accession>E6MEU4</accession>
<dbReference type="GO" id="GO:0031125">
    <property type="term" value="P:rRNA 3'-end processing"/>
    <property type="evidence" value="ECO:0007669"/>
    <property type="project" value="UniProtKB-ARBA"/>
</dbReference>
<dbReference type="STRING" id="887929.HMP0721_0527"/>
<reference evidence="11 12" key="1">
    <citation type="submission" date="2010-12" db="EMBL/GenBank/DDBJ databases">
        <authorList>
            <person name="Muzny D."/>
            <person name="Qin X."/>
            <person name="Deng J."/>
            <person name="Jiang H."/>
            <person name="Liu Y."/>
            <person name="Qu J."/>
            <person name="Song X.-Z."/>
            <person name="Zhang L."/>
            <person name="Thornton R."/>
            <person name="Coyle M."/>
            <person name="Francisco L."/>
            <person name="Jackson L."/>
            <person name="Javaid M."/>
            <person name="Korchina V."/>
            <person name="Kovar C."/>
            <person name="Mata R."/>
            <person name="Mathew T."/>
            <person name="Ngo R."/>
            <person name="Nguyen L."/>
            <person name="Nguyen N."/>
            <person name="Okwuonu G."/>
            <person name="Ongeri F."/>
            <person name="Pham C."/>
            <person name="Simmons D."/>
            <person name="Wilczek-Boney K."/>
            <person name="Hale W."/>
            <person name="Jakkamsetti A."/>
            <person name="Pham P."/>
            <person name="Ruth R."/>
            <person name="San Lucas F."/>
            <person name="Warren J."/>
            <person name="Zhang J."/>
            <person name="Zhao Z."/>
            <person name="Zhou C."/>
            <person name="Zhu D."/>
            <person name="Lee S."/>
            <person name="Bess C."/>
            <person name="Blankenburg K."/>
            <person name="Forbes L."/>
            <person name="Fu Q."/>
            <person name="Gubbala S."/>
            <person name="Hirani K."/>
            <person name="Jayaseelan J.C."/>
            <person name="Lara F."/>
            <person name="Munidasa M."/>
            <person name="Palculict T."/>
            <person name="Patil S."/>
            <person name="Pu L.-L."/>
            <person name="Saada N."/>
            <person name="Tang L."/>
            <person name="Weissenberger G."/>
            <person name="Zhu Y."/>
            <person name="Hemphill L."/>
            <person name="Shang Y."/>
            <person name="Youmans B."/>
            <person name="Ayvaz T."/>
            <person name="Ross M."/>
            <person name="Santibanez J."/>
            <person name="Aqrawi P."/>
            <person name="Gross S."/>
            <person name="Joshi V."/>
            <person name="Fowler G."/>
            <person name="Nazareth L."/>
            <person name="Reid J."/>
            <person name="Worley K."/>
            <person name="Petrosino J."/>
            <person name="Highlander S."/>
            <person name="Gibbs R."/>
        </authorList>
    </citation>
    <scope>NUCLEOTIDE SEQUENCE [LARGE SCALE GENOMIC DNA]</scope>
    <source>
        <strain evidence="11 12">ATCC 23263</strain>
    </source>
</reference>
<evidence type="ECO:0000256" key="7">
    <source>
        <dbReference type="ARBA" id="ARBA00022884"/>
    </source>
</evidence>
<dbReference type="InterPro" id="IPR002381">
    <property type="entry name" value="RNase_PH_bac-type"/>
</dbReference>
<dbReference type="Proteomes" id="UP000004754">
    <property type="component" value="Unassembled WGS sequence"/>
</dbReference>
<keyword evidence="3 8" id="KW-0820">tRNA-binding</keyword>
<proteinExistence type="inferred from homology"/>
<dbReference type="GO" id="GO:0009022">
    <property type="term" value="F:tRNA nucleotidyltransferase activity"/>
    <property type="evidence" value="ECO:0007669"/>
    <property type="project" value="UniProtKB-UniRule"/>
</dbReference>
<dbReference type="NCBIfam" id="TIGR01966">
    <property type="entry name" value="RNasePH"/>
    <property type="match status" value="1"/>
</dbReference>
<keyword evidence="4 8" id="KW-0808">Transferase</keyword>
<dbReference type="Gene3D" id="3.30.230.70">
    <property type="entry name" value="GHMP Kinase, N-terminal domain"/>
    <property type="match status" value="1"/>
</dbReference>
<comment type="similarity">
    <text evidence="1 8">Belongs to the RNase PH family.</text>
</comment>
<dbReference type="GO" id="GO:0008033">
    <property type="term" value="P:tRNA processing"/>
    <property type="evidence" value="ECO:0007669"/>
    <property type="project" value="UniProtKB-UniRule"/>
</dbReference>
<keyword evidence="7" id="KW-0694">RNA-binding</keyword>
<organism evidence="11 12">
    <name type="scientific">Pseudoramibacter alactolyticus ATCC 23263</name>
    <dbReference type="NCBI Taxonomy" id="887929"/>
    <lineage>
        <taxon>Bacteria</taxon>
        <taxon>Bacillati</taxon>
        <taxon>Bacillota</taxon>
        <taxon>Clostridia</taxon>
        <taxon>Eubacteriales</taxon>
        <taxon>Eubacteriaceae</taxon>
        <taxon>Pseudoramibacter</taxon>
    </lineage>
</organism>
<dbReference type="InterPro" id="IPR001247">
    <property type="entry name" value="ExoRNase_PH_dom1"/>
</dbReference>
<dbReference type="GO" id="GO:0000049">
    <property type="term" value="F:tRNA binding"/>
    <property type="evidence" value="ECO:0007669"/>
    <property type="project" value="UniProtKB-UniRule"/>
</dbReference>
<name>E6MEU4_9FIRM</name>
<dbReference type="InterPro" id="IPR018336">
    <property type="entry name" value="RNase_PH_CS"/>
</dbReference>
<feature type="binding site" evidence="8">
    <location>
        <position position="93"/>
    </location>
    <ligand>
        <name>phosphate</name>
        <dbReference type="ChEBI" id="CHEBI:43474"/>
        <note>substrate</note>
    </ligand>
</feature>
<keyword evidence="12" id="KW-1185">Reference proteome</keyword>
<evidence type="ECO:0000256" key="1">
    <source>
        <dbReference type="ARBA" id="ARBA00006678"/>
    </source>
</evidence>
<protein>
    <recommendedName>
        <fullName evidence="8">Ribonuclease PH</fullName>
        <shortName evidence="8">RNase PH</shortName>
        <ecNumber evidence="8">2.7.7.56</ecNumber>
    </recommendedName>
    <alternativeName>
        <fullName evidence="8">tRNA nucleotidyltransferase</fullName>
    </alternativeName>
</protein>
<evidence type="ECO:0000256" key="6">
    <source>
        <dbReference type="ARBA" id="ARBA00022695"/>
    </source>
</evidence>
<evidence type="ECO:0000256" key="8">
    <source>
        <dbReference type="HAMAP-Rule" id="MF_00564"/>
    </source>
</evidence>
<dbReference type="SUPFAM" id="SSF54211">
    <property type="entry name" value="Ribosomal protein S5 domain 2-like"/>
    <property type="match status" value="1"/>
</dbReference>
<dbReference type="GO" id="GO:0000175">
    <property type="term" value="F:3'-5'-RNA exonuclease activity"/>
    <property type="evidence" value="ECO:0007669"/>
    <property type="project" value="UniProtKB-UniRule"/>
</dbReference>
<comment type="subunit">
    <text evidence="8">Homohexameric ring arranged as a trimer of dimers.</text>
</comment>
<dbReference type="GO" id="GO:0016075">
    <property type="term" value="P:rRNA catabolic process"/>
    <property type="evidence" value="ECO:0007669"/>
    <property type="project" value="UniProtKB-UniRule"/>
</dbReference>
<dbReference type="PANTHER" id="PTHR11953">
    <property type="entry name" value="EXOSOME COMPLEX COMPONENT"/>
    <property type="match status" value="1"/>
</dbReference>
<dbReference type="InterPro" id="IPR036345">
    <property type="entry name" value="ExoRNase_PH_dom2_sf"/>
</dbReference>
<evidence type="ECO:0000256" key="3">
    <source>
        <dbReference type="ARBA" id="ARBA00022555"/>
    </source>
</evidence>
<dbReference type="Pfam" id="PF01138">
    <property type="entry name" value="RNase_PH"/>
    <property type="match status" value="1"/>
</dbReference>
<dbReference type="InterPro" id="IPR050080">
    <property type="entry name" value="RNase_PH"/>
</dbReference>
<dbReference type="eggNOG" id="COG0689">
    <property type="taxonomic scope" value="Bacteria"/>
</dbReference>
<feature type="binding site" evidence="8">
    <location>
        <begin position="131"/>
        <end position="133"/>
    </location>
    <ligand>
        <name>phosphate</name>
        <dbReference type="ChEBI" id="CHEBI:43474"/>
        <note>substrate</note>
    </ligand>
</feature>
<dbReference type="EC" id="2.7.7.56" evidence="8"/>
<dbReference type="PANTHER" id="PTHR11953:SF0">
    <property type="entry name" value="EXOSOME COMPLEX COMPONENT RRP41"/>
    <property type="match status" value="1"/>
</dbReference>
<evidence type="ECO:0000259" key="10">
    <source>
        <dbReference type="Pfam" id="PF03725"/>
    </source>
</evidence>
<keyword evidence="5 8" id="KW-0819">tRNA processing</keyword>
<dbReference type="AlphaFoldDB" id="E6MEU4"/>
<dbReference type="HAMAP" id="MF_00564">
    <property type="entry name" value="RNase_PH"/>
    <property type="match status" value="1"/>
</dbReference>
<keyword evidence="2 8" id="KW-0698">rRNA processing</keyword>
<comment type="catalytic activity">
    <reaction evidence="8">
        <text>tRNA(n+1) + phosphate = tRNA(n) + a ribonucleoside 5'-diphosphate</text>
        <dbReference type="Rhea" id="RHEA:10628"/>
        <dbReference type="Rhea" id="RHEA-COMP:17343"/>
        <dbReference type="Rhea" id="RHEA-COMP:17344"/>
        <dbReference type="ChEBI" id="CHEBI:43474"/>
        <dbReference type="ChEBI" id="CHEBI:57930"/>
        <dbReference type="ChEBI" id="CHEBI:173114"/>
        <dbReference type="EC" id="2.7.7.56"/>
    </reaction>
</comment>
<dbReference type="CDD" id="cd11362">
    <property type="entry name" value="RNase_PH_bact"/>
    <property type="match status" value="1"/>
</dbReference>
<comment type="caution">
    <text evidence="11">The sequence shown here is derived from an EMBL/GenBank/DDBJ whole genome shotgun (WGS) entry which is preliminary data.</text>
</comment>
<dbReference type="FunFam" id="3.30.230.70:FF:000003">
    <property type="entry name" value="Ribonuclease PH"/>
    <property type="match status" value="1"/>
</dbReference>
<evidence type="ECO:0000313" key="11">
    <source>
        <dbReference type="EMBL" id="EFV02382.1"/>
    </source>
</evidence>
<dbReference type="SUPFAM" id="SSF55666">
    <property type="entry name" value="Ribonuclease PH domain 2-like"/>
    <property type="match status" value="1"/>
</dbReference>
<gene>
    <name evidence="8 11" type="primary">rph</name>
    <name evidence="11" type="ORF">HMP0721_0527</name>
</gene>
<dbReference type="HOGENOM" id="CLU_050858_0_0_9"/>
<evidence type="ECO:0000256" key="2">
    <source>
        <dbReference type="ARBA" id="ARBA00022552"/>
    </source>
</evidence>
<evidence type="ECO:0000256" key="5">
    <source>
        <dbReference type="ARBA" id="ARBA00022694"/>
    </source>
</evidence>
<evidence type="ECO:0000313" key="12">
    <source>
        <dbReference type="Proteomes" id="UP000004754"/>
    </source>
</evidence>
<feature type="domain" description="Exoribonuclease phosphorolytic" evidence="9">
    <location>
        <begin position="18"/>
        <end position="147"/>
    </location>
</feature>
<dbReference type="InterPro" id="IPR020568">
    <property type="entry name" value="Ribosomal_Su5_D2-typ_SF"/>
</dbReference>
<evidence type="ECO:0000256" key="4">
    <source>
        <dbReference type="ARBA" id="ARBA00022679"/>
    </source>
</evidence>